<dbReference type="PANTHER" id="PTHR30204:SF93">
    <property type="entry name" value="HTH MERR-TYPE DOMAIN-CONTAINING PROTEIN"/>
    <property type="match status" value="1"/>
</dbReference>
<dbReference type="PROSITE" id="PS50937">
    <property type="entry name" value="HTH_MERR_2"/>
    <property type="match status" value="1"/>
</dbReference>
<dbReference type="SMART" id="SM00422">
    <property type="entry name" value="HTH_MERR"/>
    <property type="match status" value="1"/>
</dbReference>
<dbReference type="PANTHER" id="PTHR30204">
    <property type="entry name" value="REDOX-CYCLING DRUG-SENSING TRANSCRIPTIONAL ACTIVATOR SOXR"/>
    <property type="match status" value="1"/>
</dbReference>
<keyword evidence="1" id="KW-0238">DNA-binding</keyword>
<proteinExistence type="predicted"/>
<evidence type="ECO:0000256" key="1">
    <source>
        <dbReference type="ARBA" id="ARBA00023125"/>
    </source>
</evidence>
<reference evidence="4" key="1">
    <citation type="submission" date="2013-02" db="EMBL/GenBank/DDBJ databases">
        <title>The complete genome sequence of Corynebacterium casei LMG S-19264 (=DSM 44701).</title>
        <authorList>
            <person name="Ruckert C."/>
            <person name="Albersmeier A."/>
            <person name="Kalinowski J."/>
        </authorList>
    </citation>
    <scope>NUCLEOTIDE SEQUENCE [LARGE SCALE GENOMIC DNA]</scope>
    <source>
        <strain evidence="4">LMG S-19264</strain>
    </source>
</reference>
<dbReference type="EMBL" id="CP004350">
    <property type="protein sequence ID" value="AHI19601.1"/>
    <property type="molecule type" value="Genomic_DNA"/>
</dbReference>
<dbReference type="GeneID" id="82878948"/>
<dbReference type="SUPFAM" id="SSF46955">
    <property type="entry name" value="Putative DNA-binding domain"/>
    <property type="match status" value="1"/>
</dbReference>
<evidence type="ECO:0000259" key="2">
    <source>
        <dbReference type="PROSITE" id="PS50937"/>
    </source>
</evidence>
<accession>A0ABN4CBV2</accession>
<dbReference type="Pfam" id="PF13411">
    <property type="entry name" value="MerR_1"/>
    <property type="match status" value="1"/>
</dbReference>
<name>A0ABN4CBV2_9CORY</name>
<evidence type="ECO:0000313" key="3">
    <source>
        <dbReference type="EMBL" id="AHI19601.1"/>
    </source>
</evidence>
<dbReference type="Gene3D" id="1.10.1660.10">
    <property type="match status" value="1"/>
</dbReference>
<feature type="domain" description="HTH merR-type" evidence="2">
    <location>
        <begin position="17"/>
        <end position="80"/>
    </location>
</feature>
<evidence type="ECO:0000313" key="4">
    <source>
        <dbReference type="Proteomes" id="UP000019226"/>
    </source>
</evidence>
<dbReference type="InterPro" id="IPR000551">
    <property type="entry name" value="MerR-type_HTH_dom"/>
</dbReference>
<protein>
    <submittedName>
        <fullName evidence="3">MerR family transcriptional regulator</fullName>
    </submittedName>
</protein>
<dbReference type="CDD" id="cd00592">
    <property type="entry name" value="HTH_MerR-like"/>
    <property type="match status" value="1"/>
</dbReference>
<organism evidence="3 4">
    <name type="scientific">Corynebacterium casei LMG S-19264</name>
    <dbReference type="NCBI Taxonomy" id="1285583"/>
    <lineage>
        <taxon>Bacteria</taxon>
        <taxon>Bacillati</taxon>
        <taxon>Actinomycetota</taxon>
        <taxon>Actinomycetes</taxon>
        <taxon>Mycobacteriales</taxon>
        <taxon>Corynebacteriaceae</taxon>
        <taxon>Corynebacterium</taxon>
    </lineage>
</organism>
<keyword evidence="4" id="KW-1185">Reference proteome</keyword>
<gene>
    <name evidence="3" type="ORF">CCASEI_05125</name>
</gene>
<dbReference type="Proteomes" id="UP000019226">
    <property type="component" value="Chromosome"/>
</dbReference>
<dbReference type="RefSeq" id="WP_025387346.1">
    <property type="nucleotide sequence ID" value="NZ_CP004350.1"/>
</dbReference>
<dbReference type="InterPro" id="IPR009061">
    <property type="entry name" value="DNA-bd_dom_put_sf"/>
</dbReference>
<dbReference type="InterPro" id="IPR047057">
    <property type="entry name" value="MerR_fam"/>
</dbReference>
<sequence length="250" mass="28172">MTEFKDFDESILRSKDLADLTGTTPRAIRHYLQLGLLEEPSRDLNGYRNFTAAHVVQVLRIKMFSESGASLKHISQILDSNGIPTAEDIDAIDKELARKEALLRAQRSALKSLKDTHAANPQPSRTAQFDADVGLMMANSGQVPEKTLRHIQNFLNDPGVQQHTAELMSKFEAFEDESEVSDAATEAMAQEWMEFYVLVAEELQFSEPASDGTFMDLIEDLRQEQFSPAQSAVWERFLTLIQNYENLSIS</sequence>